<organism evidence="22 23">
    <name type="scientific">Propionibacterium cyclohexanicum</name>
    <dbReference type="NCBI Taxonomy" id="64702"/>
    <lineage>
        <taxon>Bacteria</taxon>
        <taxon>Bacillati</taxon>
        <taxon>Actinomycetota</taxon>
        <taxon>Actinomycetes</taxon>
        <taxon>Propionibacteriales</taxon>
        <taxon>Propionibacteriaceae</taxon>
        <taxon>Propionibacterium</taxon>
    </lineage>
</organism>
<dbReference type="GO" id="GO:0004743">
    <property type="term" value="F:pyruvate kinase activity"/>
    <property type="evidence" value="ECO:0007669"/>
    <property type="project" value="UniProtKB-UniRule"/>
</dbReference>
<dbReference type="GO" id="GO:0000287">
    <property type="term" value="F:magnesium ion binding"/>
    <property type="evidence" value="ECO:0007669"/>
    <property type="project" value="UniProtKB-UniRule"/>
</dbReference>
<sequence>MIRAGLDVARFNMSHGDHAEHATNLADTRAAMKAVGKRVGLLADLQGPKIRLGTFAEGQVELTLGQTFTITIDDISGDAHRASTTYKGLPGDVKPGDTILIDDGNIGLEAVEVTDTDVVTKVTVPGPVSNHKGINLPGVAVRVPALSAKDEDDLRWALANDFDMIALSFVRRGADITRVHEIMDEAGVHLPVIAKLEKPQAIENLDEIIDAFDGFMVARGDLGVEIPLEEVPLIQKTIVRKARKWAKPVIVATQMLDSMISSPRPTRAEASDVANAILDGADAVMLSGETSVGAYPVITVKTMAKIVENTEAHGLSDISKIKWDPHTTGGVIALAAATSGAQLGAKYIVAFTQSGDTARRMSRLRSDIPLLAFTPEVKTAAWLTLCWGARVFTTPDYKSNEEMVTAVNRSLQELGLAAPGDVVVIVFGSPIGMVGKTNTMRIHRLKSQDWEEKLETTKADENKSIVANDRR</sequence>
<evidence type="ECO:0000313" key="22">
    <source>
        <dbReference type="EMBL" id="SER48531.1"/>
    </source>
</evidence>
<evidence type="ECO:0000256" key="15">
    <source>
        <dbReference type="ARBA" id="ARBA00023152"/>
    </source>
</evidence>
<dbReference type="EC" id="2.7.1.40" evidence="6 18"/>
<dbReference type="Gene3D" id="3.40.1380.20">
    <property type="entry name" value="Pyruvate kinase, C-terminal domain"/>
    <property type="match status" value="1"/>
</dbReference>
<dbReference type="SUPFAM" id="SSF51621">
    <property type="entry name" value="Phosphoenolpyruvate/pyruvate domain"/>
    <property type="match status" value="1"/>
</dbReference>
<keyword evidence="11 19" id="KW-0418">Kinase</keyword>
<dbReference type="GO" id="GO:0005524">
    <property type="term" value="F:ATP binding"/>
    <property type="evidence" value="ECO:0007669"/>
    <property type="project" value="UniProtKB-KW"/>
</dbReference>
<keyword evidence="15 19" id="KW-0324">Glycolysis</keyword>
<evidence type="ECO:0000256" key="6">
    <source>
        <dbReference type="ARBA" id="ARBA00012142"/>
    </source>
</evidence>
<dbReference type="PROSITE" id="PS00110">
    <property type="entry name" value="PYRUVATE_KINASE"/>
    <property type="match status" value="1"/>
</dbReference>
<dbReference type="PANTHER" id="PTHR11817">
    <property type="entry name" value="PYRUVATE KINASE"/>
    <property type="match status" value="1"/>
</dbReference>
<evidence type="ECO:0000256" key="19">
    <source>
        <dbReference type="RuleBase" id="RU000504"/>
    </source>
</evidence>
<dbReference type="InterPro" id="IPR015806">
    <property type="entry name" value="Pyrv_Knase_insert_dom_sf"/>
</dbReference>
<keyword evidence="9" id="KW-0479">Metal-binding</keyword>
<keyword evidence="14" id="KW-0630">Potassium</keyword>
<keyword evidence="12" id="KW-0067">ATP-binding</keyword>
<evidence type="ECO:0000256" key="3">
    <source>
        <dbReference type="ARBA" id="ARBA00004997"/>
    </source>
</evidence>
<evidence type="ECO:0000256" key="9">
    <source>
        <dbReference type="ARBA" id="ARBA00022723"/>
    </source>
</evidence>
<comment type="pathway">
    <text evidence="3 19">Carbohydrate degradation; glycolysis; pyruvate from D-glyceraldehyde 3-phosphate: step 5/5.</text>
</comment>
<dbReference type="FunFam" id="3.20.20.60:FF:000025">
    <property type="entry name" value="Pyruvate kinase"/>
    <property type="match status" value="1"/>
</dbReference>
<dbReference type="Gene3D" id="3.20.20.60">
    <property type="entry name" value="Phosphoenolpyruvate-binding domains"/>
    <property type="match status" value="1"/>
</dbReference>
<evidence type="ECO:0000313" key="23">
    <source>
        <dbReference type="Proteomes" id="UP000198815"/>
    </source>
</evidence>
<comment type="cofactor">
    <cofactor evidence="2">
        <name>K(+)</name>
        <dbReference type="ChEBI" id="CHEBI:29103"/>
    </cofactor>
</comment>
<dbReference type="InterPro" id="IPR015813">
    <property type="entry name" value="Pyrv/PenolPyrv_kinase-like_dom"/>
</dbReference>
<dbReference type="UniPathway" id="UPA00109">
    <property type="reaction ID" value="UER00188"/>
</dbReference>
<evidence type="ECO:0000256" key="10">
    <source>
        <dbReference type="ARBA" id="ARBA00022741"/>
    </source>
</evidence>
<feature type="domain" description="Pyruvate kinase C-terminal" evidence="21">
    <location>
        <begin position="332"/>
        <end position="443"/>
    </location>
</feature>
<dbReference type="InterPro" id="IPR040442">
    <property type="entry name" value="Pyrv_kinase-like_dom_sf"/>
</dbReference>
<keyword evidence="8 19" id="KW-0808">Transferase</keyword>
<dbReference type="Pfam" id="PF02887">
    <property type="entry name" value="PK_C"/>
    <property type="match status" value="1"/>
</dbReference>
<keyword evidence="16 22" id="KW-0670">Pyruvate</keyword>
<evidence type="ECO:0000256" key="11">
    <source>
        <dbReference type="ARBA" id="ARBA00022777"/>
    </source>
</evidence>
<evidence type="ECO:0000259" key="21">
    <source>
        <dbReference type="Pfam" id="PF02887"/>
    </source>
</evidence>
<reference evidence="22 23" key="1">
    <citation type="submission" date="2016-10" db="EMBL/GenBank/DDBJ databases">
        <authorList>
            <person name="de Groot N.N."/>
        </authorList>
    </citation>
    <scope>NUCLEOTIDE SEQUENCE [LARGE SCALE GENOMIC DNA]</scope>
    <source>
        <strain evidence="22 23">DSM 16859</strain>
    </source>
</reference>
<comment type="similarity">
    <text evidence="4 19">Belongs to the pyruvate kinase family.</text>
</comment>
<evidence type="ECO:0000256" key="5">
    <source>
        <dbReference type="ARBA" id="ARBA00011881"/>
    </source>
</evidence>
<dbReference type="FunFam" id="3.40.1380.20:FF:000009">
    <property type="entry name" value="Pyruvate kinase"/>
    <property type="match status" value="1"/>
</dbReference>
<evidence type="ECO:0000256" key="4">
    <source>
        <dbReference type="ARBA" id="ARBA00008663"/>
    </source>
</evidence>
<dbReference type="InterPro" id="IPR015793">
    <property type="entry name" value="Pyrv_Knase_brl"/>
</dbReference>
<dbReference type="InterPro" id="IPR015795">
    <property type="entry name" value="Pyrv_Knase_C"/>
</dbReference>
<dbReference type="Gene3D" id="2.40.33.10">
    <property type="entry name" value="PK beta-barrel domain-like"/>
    <property type="match status" value="1"/>
</dbReference>
<feature type="domain" description="Pyruvate kinase barrel" evidence="20">
    <location>
        <begin position="1"/>
        <end position="300"/>
    </location>
</feature>
<dbReference type="NCBIfam" id="NF004491">
    <property type="entry name" value="PRK05826.1"/>
    <property type="match status" value="1"/>
</dbReference>
<keyword evidence="10" id="KW-0547">Nucleotide-binding</keyword>
<proteinExistence type="inferred from homology"/>
<dbReference type="GO" id="GO:0030955">
    <property type="term" value="F:potassium ion binding"/>
    <property type="evidence" value="ECO:0007669"/>
    <property type="project" value="UniProtKB-UniRule"/>
</dbReference>
<protein>
    <recommendedName>
        <fullName evidence="7 18">Pyruvate kinase</fullName>
        <ecNumber evidence="6 18">2.7.1.40</ecNumber>
    </recommendedName>
</protein>
<accession>A0A1H9PJW5</accession>
<evidence type="ECO:0000256" key="12">
    <source>
        <dbReference type="ARBA" id="ARBA00022840"/>
    </source>
</evidence>
<comment type="catalytic activity">
    <reaction evidence="17 19">
        <text>pyruvate + ATP = phosphoenolpyruvate + ADP + H(+)</text>
        <dbReference type="Rhea" id="RHEA:18157"/>
        <dbReference type="ChEBI" id="CHEBI:15361"/>
        <dbReference type="ChEBI" id="CHEBI:15378"/>
        <dbReference type="ChEBI" id="CHEBI:30616"/>
        <dbReference type="ChEBI" id="CHEBI:58702"/>
        <dbReference type="ChEBI" id="CHEBI:456216"/>
        <dbReference type="EC" id="2.7.1.40"/>
    </reaction>
</comment>
<evidence type="ECO:0000256" key="2">
    <source>
        <dbReference type="ARBA" id="ARBA00001958"/>
    </source>
</evidence>
<dbReference type="AlphaFoldDB" id="A0A1H9PJW5"/>
<comment type="subunit">
    <text evidence="5">Homotetramer.</text>
</comment>
<dbReference type="FunFam" id="2.40.33.10:FF:000001">
    <property type="entry name" value="Pyruvate kinase"/>
    <property type="match status" value="1"/>
</dbReference>
<evidence type="ECO:0000256" key="8">
    <source>
        <dbReference type="ARBA" id="ARBA00022679"/>
    </source>
</evidence>
<dbReference type="PRINTS" id="PR01050">
    <property type="entry name" value="PYRUVTKNASE"/>
</dbReference>
<dbReference type="STRING" id="64702.SAMN05443377_10198"/>
<name>A0A1H9PJW5_9ACTN</name>
<comment type="cofactor">
    <cofactor evidence="1">
        <name>Mg(2+)</name>
        <dbReference type="ChEBI" id="CHEBI:18420"/>
    </cofactor>
</comment>
<evidence type="ECO:0000259" key="20">
    <source>
        <dbReference type="Pfam" id="PF00224"/>
    </source>
</evidence>
<dbReference type="NCBIfam" id="NF004978">
    <property type="entry name" value="PRK06354.1"/>
    <property type="match status" value="1"/>
</dbReference>
<dbReference type="GO" id="GO:0016301">
    <property type="term" value="F:kinase activity"/>
    <property type="evidence" value="ECO:0007669"/>
    <property type="project" value="UniProtKB-KW"/>
</dbReference>
<dbReference type="InterPro" id="IPR036918">
    <property type="entry name" value="Pyrv_Knase_C_sf"/>
</dbReference>
<dbReference type="EMBL" id="FOGZ01000001">
    <property type="protein sequence ID" value="SER48531.1"/>
    <property type="molecule type" value="Genomic_DNA"/>
</dbReference>
<dbReference type="SUPFAM" id="SSF52935">
    <property type="entry name" value="PK C-terminal domain-like"/>
    <property type="match status" value="1"/>
</dbReference>
<evidence type="ECO:0000256" key="7">
    <source>
        <dbReference type="ARBA" id="ARBA00018587"/>
    </source>
</evidence>
<keyword evidence="13 19" id="KW-0460">Magnesium</keyword>
<evidence type="ECO:0000256" key="18">
    <source>
        <dbReference type="NCBIfam" id="TIGR01064"/>
    </source>
</evidence>
<keyword evidence="23" id="KW-1185">Reference proteome</keyword>
<dbReference type="InterPro" id="IPR018209">
    <property type="entry name" value="Pyrv_Knase_AS"/>
</dbReference>
<evidence type="ECO:0000256" key="17">
    <source>
        <dbReference type="ARBA" id="ARBA00048152"/>
    </source>
</evidence>
<evidence type="ECO:0000256" key="14">
    <source>
        <dbReference type="ARBA" id="ARBA00022958"/>
    </source>
</evidence>
<dbReference type="InterPro" id="IPR001697">
    <property type="entry name" value="Pyr_Knase"/>
</dbReference>
<dbReference type="Proteomes" id="UP000198815">
    <property type="component" value="Unassembled WGS sequence"/>
</dbReference>
<evidence type="ECO:0000256" key="13">
    <source>
        <dbReference type="ARBA" id="ARBA00022842"/>
    </source>
</evidence>
<dbReference type="Pfam" id="PF00224">
    <property type="entry name" value="PK"/>
    <property type="match status" value="1"/>
</dbReference>
<dbReference type="SUPFAM" id="SSF50800">
    <property type="entry name" value="PK beta-barrel domain-like"/>
    <property type="match status" value="1"/>
</dbReference>
<gene>
    <name evidence="22" type="ORF">SAMN05443377_10198</name>
</gene>
<dbReference type="InterPro" id="IPR011037">
    <property type="entry name" value="Pyrv_Knase-like_insert_dom_sf"/>
</dbReference>
<evidence type="ECO:0000256" key="16">
    <source>
        <dbReference type="ARBA" id="ARBA00023317"/>
    </source>
</evidence>
<dbReference type="NCBIfam" id="TIGR01064">
    <property type="entry name" value="pyruv_kin"/>
    <property type="match status" value="1"/>
</dbReference>
<evidence type="ECO:0000256" key="1">
    <source>
        <dbReference type="ARBA" id="ARBA00001946"/>
    </source>
</evidence>